<dbReference type="RefSeq" id="WP_193871155.1">
    <property type="nucleotide sequence ID" value="NZ_JADEWU010000067.1"/>
</dbReference>
<gene>
    <name evidence="2" type="ORF">IQ236_21415</name>
</gene>
<keyword evidence="1" id="KW-0812">Transmembrane</keyword>
<comment type="caution">
    <text evidence="2">The sequence shown here is derived from an EMBL/GenBank/DDBJ whole genome shotgun (WGS) entry which is preliminary data.</text>
</comment>
<organism evidence="2 3">
    <name type="scientific">Planktothrix mougeotii LEGE 06226</name>
    <dbReference type="NCBI Taxonomy" id="1828728"/>
    <lineage>
        <taxon>Bacteria</taxon>
        <taxon>Bacillati</taxon>
        <taxon>Cyanobacteriota</taxon>
        <taxon>Cyanophyceae</taxon>
        <taxon>Oscillatoriophycideae</taxon>
        <taxon>Oscillatoriales</taxon>
        <taxon>Microcoleaceae</taxon>
        <taxon>Planktothrix</taxon>
    </lineage>
</organism>
<evidence type="ECO:0000313" key="3">
    <source>
        <dbReference type="Proteomes" id="UP000640725"/>
    </source>
</evidence>
<feature type="transmembrane region" description="Helical" evidence="1">
    <location>
        <begin position="67"/>
        <end position="86"/>
    </location>
</feature>
<proteinExistence type="predicted"/>
<keyword evidence="1" id="KW-1133">Transmembrane helix</keyword>
<feature type="transmembrane region" description="Helical" evidence="1">
    <location>
        <begin position="12"/>
        <end position="30"/>
    </location>
</feature>
<evidence type="ECO:0000256" key="1">
    <source>
        <dbReference type="SAM" id="Phobius"/>
    </source>
</evidence>
<feature type="transmembrane region" description="Helical" evidence="1">
    <location>
        <begin position="37"/>
        <end position="55"/>
    </location>
</feature>
<evidence type="ECO:0000313" key="2">
    <source>
        <dbReference type="EMBL" id="MBE9145752.1"/>
    </source>
</evidence>
<dbReference type="Proteomes" id="UP000640725">
    <property type="component" value="Unassembled WGS sequence"/>
</dbReference>
<keyword evidence="3" id="KW-1185">Reference proteome</keyword>
<name>A0ABR9UH08_9CYAN</name>
<sequence length="93" mass="10510">MDVNAFQPVFDMLGLFKSRLIFLLIALGVFAAFDFKVFLGSLFMVAVFISLGYTLSPFYPGLMSYCYHYIIALGLGFLTGNIVKWVKSILWGY</sequence>
<reference evidence="2 3" key="1">
    <citation type="submission" date="2020-10" db="EMBL/GenBank/DDBJ databases">
        <authorList>
            <person name="Castelo-Branco R."/>
            <person name="Eusebio N."/>
            <person name="Adriana R."/>
            <person name="Vieira A."/>
            <person name="Brugerolle De Fraissinette N."/>
            <person name="Rezende De Castro R."/>
            <person name="Schneider M.P."/>
            <person name="Vasconcelos V."/>
            <person name="Leao P.N."/>
        </authorList>
    </citation>
    <scope>NUCLEOTIDE SEQUENCE [LARGE SCALE GENOMIC DNA]</scope>
    <source>
        <strain evidence="2 3">LEGE 06226</strain>
    </source>
</reference>
<protein>
    <submittedName>
        <fullName evidence="2">Uncharacterized protein</fullName>
    </submittedName>
</protein>
<accession>A0ABR9UH08</accession>
<dbReference type="EMBL" id="JADEWU010000067">
    <property type="protein sequence ID" value="MBE9145752.1"/>
    <property type="molecule type" value="Genomic_DNA"/>
</dbReference>
<keyword evidence="1" id="KW-0472">Membrane</keyword>